<proteinExistence type="predicted"/>
<dbReference type="InterPro" id="IPR029021">
    <property type="entry name" value="Prot-tyrosine_phosphatase-like"/>
</dbReference>
<gene>
    <name evidence="3" type="ORF">THRCLA_02632</name>
</gene>
<dbReference type="SUPFAM" id="SSF52799">
    <property type="entry name" value="(Phosphotyrosine protein) phosphatases II"/>
    <property type="match status" value="1"/>
</dbReference>
<feature type="domain" description="B box-type" evidence="2">
    <location>
        <begin position="1"/>
        <end position="45"/>
    </location>
</feature>
<dbReference type="CDD" id="cd19757">
    <property type="entry name" value="Bbox1"/>
    <property type="match status" value="1"/>
</dbReference>
<dbReference type="Proteomes" id="UP000243217">
    <property type="component" value="Unassembled WGS sequence"/>
</dbReference>
<evidence type="ECO:0000313" key="4">
    <source>
        <dbReference type="Proteomes" id="UP000243217"/>
    </source>
</evidence>
<name>A0A1W0A589_9STRA</name>
<accession>A0A1W0A589</accession>
<dbReference type="Gene3D" id="3.90.190.10">
    <property type="entry name" value="Protein tyrosine phosphatase superfamily"/>
    <property type="match status" value="1"/>
</dbReference>
<keyword evidence="1" id="KW-0863">Zinc-finger</keyword>
<dbReference type="PROSITE" id="PS50119">
    <property type="entry name" value="ZF_BBOX"/>
    <property type="match status" value="1"/>
</dbReference>
<evidence type="ECO:0000259" key="2">
    <source>
        <dbReference type="PROSITE" id="PS50119"/>
    </source>
</evidence>
<dbReference type="InterPro" id="IPR000315">
    <property type="entry name" value="Znf_B-box"/>
</dbReference>
<protein>
    <recommendedName>
        <fullName evidence="2">B box-type domain-containing protein</fullName>
    </recommendedName>
</protein>
<dbReference type="GO" id="GO:0008270">
    <property type="term" value="F:zinc ion binding"/>
    <property type="evidence" value="ECO:0007669"/>
    <property type="project" value="UniProtKB-KW"/>
</dbReference>
<dbReference type="OrthoDB" id="2017893at2759"/>
<organism evidence="3 4">
    <name type="scientific">Thraustotheca clavata</name>
    <dbReference type="NCBI Taxonomy" id="74557"/>
    <lineage>
        <taxon>Eukaryota</taxon>
        <taxon>Sar</taxon>
        <taxon>Stramenopiles</taxon>
        <taxon>Oomycota</taxon>
        <taxon>Saprolegniomycetes</taxon>
        <taxon>Saprolegniales</taxon>
        <taxon>Achlyaceae</taxon>
        <taxon>Thraustotheca</taxon>
    </lineage>
</organism>
<keyword evidence="1" id="KW-0479">Metal-binding</keyword>
<keyword evidence="4" id="KW-1185">Reference proteome</keyword>
<dbReference type="AlphaFoldDB" id="A0A1W0A589"/>
<comment type="caution">
    <text evidence="3">The sequence shown here is derived from an EMBL/GenBank/DDBJ whole genome shotgun (WGS) entry which is preliminary data.</text>
</comment>
<sequence length="873" mass="100519">MDVCEECTKRDACFYCEDCKQSMCFNCTDAIHIIATMAVHVIRPLQRGDVGYCAVPRTDLGQVATRVPPAALLILNPHGFLYGQRVCFRDQDIGRGLLFGLAITKQNDQPRMGSGNAQYVRVLWMRGVYPLPNQTYMAALTFSSNHWPIRIEAFVSIYHAFRATVLGEKILRGLWRREKYAGRLRKLRDQKAFPSEEILQEALIQIEKGMVTATAQFMIDEHFLASIVTGPLRTEGDEAEPESDAPYPPWTRVRLVLCPADALLYPKDVAAKQLTNVVHHMVDLYIGYAWKRWCQWVDYCKEQDHLAFLNKKAIVIQQWFCYLREKAIEAHNSLRRASGMNAMDVMQVFRLRQKSIAMMESIWHKTLLRLKKRGMSSWSQAIKRLAATNHIENISSVPWHPALGIKLLKLPKVHAYMKTDGSLGVEDITKYKQFRLNHSGPTACSYWIVRERVLVGQYPFGAAFPEKKRKQTDKQRIAPRSDSISCILLEQIGSFVCLMDRIELSNFEASLDAEERDGFEVLLRQRHAKLTAELEKAVIAAQKYVNSAAKTLLQANQDANTEDFVRDLLTKKKAAAESNLATALENQRKLQPLQVIYAPIEKNESSSESNLLQILNTLEDRLRNGENLYLFSHQGRGRAGMLAALLLGRLYGLTAQQALERTQRCHDCQRRYANLPSTRLISAPEALGQIRMVHQILSMTETIYEPLMTTDGDEYIVVRHQRRGVAVQTFANTKGFMVDEFPSSSQMATDHAEILKANRIALKEKRALQLRTRRAMEGVERVTMAMEEEWSRNELPTWNEILEMRAQDVECKLRWYLIQLFLEQSKMAEEDIRIKWECDRYLDEMRDMAKEDIRIEIHRSDVEDVHRNDMNRR</sequence>
<dbReference type="EMBL" id="JNBS01000487">
    <property type="protein sequence ID" value="OQS05200.1"/>
    <property type="molecule type" value="Genomic_DNA"/>
</dbReference>
<keyword evidence="1" id="KW-0862">Zinc</keyword>
<evidence type="ECO:0000256" key="1">
    <source>
        <dbReference type="PROSITE-ProRule" id="PRU00024"/>
    </source>
</evidence>
<evidence type="ECO:0000313" key="3">
    <source>
        <dbReference type="EMBL" id="OQS05200.1"/>
    </source>
</evidence>
<reference evidence="3 4" key="1">
    <citation type="journal article" date="2014" name="Genome Biol. Evol.">
        <title>The secreted proteins of Achlya hypogyna and Thraustotheca clavata identify the ancestral oomycete secretome and reveal gene acquisitions by horizontal gene transfer.</title>
        <authorList>
            <person name="Misner I."/>
            <person name="Blouin N."/>
            <person name="Leonard G."/>
            <person name="Richards T.A."/>
            <person name="Lane C.E."/>
        </authorList>
    </citation>
    <scope>NUCLEOTIDE SEQUENCE [LARGE SCALE GENOMIC DNA]</scope>
    <source>
        <strain evidence="3 4">ATCC 34112</strain>
    </source>
</reference>